<proteinExistence type="predicted"/>
<organism evidence="5 7">
    <name type="scientific">Mycolicibacterium porcinum</name>
    <dbReference type="NCBI Taxonomy" id="39693"/>
    <lineage>
        <taxon>Bacteria</taxon>
        <taxon>Bacillati</taxon>
        <taxon>Actinomycetota</taxon>
        <taxon>Actinomycetes</taxon>
        <taxon>Mycobacteriales</taxon>
        <taxon>Mycobacteriaceae</taxon>
        <taxon>Mycolicibacterium</taxon>
    </lineage>
</organism>
<dbReference type="AlphaFoldDB" id="A0AAW5T297"/>
<dbReference type="GO" id="GO:0016020">
    <property type="term" value="C:membrane"/>
    <property type="evidence" value="ECO:0007669"/>
    <property type="project" value="UniProtKB-SubCell"/>
</dbReference>
<evidence type="ECO:0000256" key="2">
    <source>
        <dbReference type="ARBA" id="ARBA00023136"/>
    </source>
</evidence>
<dbReference type="PANTHER" id="PTHR37042:SF4">
    <property type="entry name" value="OUTER MEMBRANE PROTEIN RV1973"/>
    <property type="match status" value="1"/>
</dbReference>
<evidence type="ECO:0000256" key="4">
    <source>
        <dbReference type="SAM" id="Phobius"/>
    </source>
</evidence>
<reference evidence="6 8" key="3">
    <citation type="submission" date="2024-04" db="EMBL/GenBank/DDBJ databases">
        <title>Genomic Markers of Mycobacteria.</title>
        <authorList>
            <person name="Soliman M.S."/>
            <person name="Elkholy A."/>
            <person name="Soliman N.S."/>
            <person name="Abbas A."/>
            <person name="Khayrat S."/>
            <person name="Shawky S."/>
        </authorList>
    </citation>
    <scope>NUCLEOTIDE SEQUENCE [LARGE SCALE GENOMIC DNA]</scope>
    <source>
        <strain evidence="6 8">Egy-CU-AM5</strain>
    </source>
</reference>
<feature type="compositionally biased region" description="Basic residues" evidence="3">
    <location>
        <begin position="1"/>
        <end position="15"/>
    </location>
</feature>
<reference evidence="5" key="2">
    <citation type="journal article" date="2022" name="BMC Genomics">
        <title>Comparative genome analysis of mycobacteria focusing on tRNA and non-coding RNA.</title>
        <authorList>
            <person name="Behra P.R.K."/>
            <person name="Pettersson B.M.F."/>
            <person name="Ramesh M."/>
            <person name="Das S."/>
            <person name="Dasgupta S."/>
            <person name="Kirsebom L.A."/>
        </authorList>
    </citation>
    <scope>NUCLEOTIDE SEQUENCE</scope>
    <source>
        <strain evidence="5">DSM 44242</strain>
    </source>
</reference>
<evidence type="ECO:0000313" key="6">
    <source>
        <dbReference type="EMBL" id="MEX3740362.1"/>
    </source>
</evidence>
<keyword evidence="8" id="KW-1185">Reference proteome</keyword>
<reference evidence="5" key="1">
    <citation type="submission" date="2020-07" db="EMBL/GenBank/DDBJ databases">
        <authorList>
            <person name="Pettersson B.M.F."/>
            <person name="Behra P.R.K."/>
            <person name="Ramesh M."/>
            <person name="Das S."/>
            <person name="Dasgupta S."/>
            <person name="Kirsebom L.A."/>
        </authorList>
    </citation>
    <scope>NUCLEOTIDE SEQUENCE</scope>
    <source>
        <strain evidence="5">DSM 44242</strain>
    </source>
</reference>
<feature type="transmembrane region" description="Helical" evidence="4">
    <location>
        <begin position="114"/>
        <end position="134"/>
    </location>
</feature>
<keyword evidence="2 4" id="KW-0472">Membrane</keyword>
<dbReference type="EMBL" id="JBDLOU010000042">
    <property type="protein sequence ID" value="MEX3740362.1"/>
    <property type="molecule type" value="Genomic_DNA"/>
</dbReference>
<name>A0AAW5T297_9MYCO</name>
<comment type="caution">
    <text evidence="5">The sequence shown here is derived from an EMBL/GenBank/DDBJ whole genome shotgun (WGS) entry which is preliminary data.</text>
</comment>
<feature type="region of interest" description="Disordered" evidence="3">
    <location>
        <begin position="1"/>
        <end position="108"/>
    </location>
</feature>
<evidence type="ECO:0000313" key="8">
    <source>
        <dbReference type="Proteomes" id="UP001558474"/>
    </source>
</evidence>
<evidence type="ECO:0000313" key="7">
    <source>
        <dbReference type="Proteomes" id="UP001141659"/>
    </source>
</evidence>
<keyword evidence="4" id="KW-1133">Transmembrane helix</keyword>
<evidence type="ECO:0000313" key="5">
    <source>
        <dbReference type="EMBL" id="MCV7388384.1"/>
    </source>
</evidence>
<evidence type="ECO:0008006" key="9">
    <source>
        <dbReference type="Google" id="ProtNLM"/>
    </source>
</evidence>
<keyword evidence="4" id="KW-0812">Transmembrane</keyword>
<dbReference type="RefSeq" id="WP_051577172.1">
    <property type="nucleotide sequence ID" value="NZ_JACKVC010000012.1"/>
</dbReference>
<evidence type="ECO:0000256" key="3">
    <source>
        <dbReference type="SAM" id="MobiDB-lite"/>
    </source>
</evidence>
<comment type="subcellular location">
    <subcellularLocation>
        <location evidence="1">Membrane</location>
    </subcellularLocation>
</comment>
<dbReference type="EMBL" id="JACKVC010000012">
    <property type="protein sequence ID" value="MCV7388384.1"/>
    <property type="molecule type" value="Genomic_DNA"/>
</dbReference>
<gene>
    <name evidence="6" type="ORF">ABFW12_19240</name>
    <name evidence="5" type="ORF">H5P34_10050</name>
</gene>
<accession>A0AAW5T297</accession>
<protein>
    <recommendedName>
        <fullName evidence="9">Twin-arginine translocation pathway signal</fullName>
    </recommendedName>
</protein>
<dbReference type="Proteomes" id="UP001141659">
    <property type="component" value="Unassembled WGS sequence"/>
</dbReference>
<dbReference type="Proteomes" id="UP001558474">
    <property type="component" value="Unassembled WGS sequence"/>
</dbReference>
<sequence>MSGRHKMPPAGRRKAAAQSAETTEQTTSPEPEIVEDTSAAETTGTEETAAVEAAAEDTEDTADAVAVEPGPEPEPAGSDEPAESAAADDEPDEPVDAPAETEPARGRSRVSVPVVLAAVALVLAVTCAVLRWLIVAQDQSDTARDEAVQAAKEITAEMLSYETETVDQQLTAARDRMTGEFLGKYSAMINEVVPAAHAQQIAAVAEVLRAGVVSAKPDSAELVLFVNQSVQVGNNMPQKTASVARATLVKEGDRWMLSKYEPVPL</sequence>
<feature type="compositionally biased region" description="Acidic residues" evidence="3">
    <location>
        <begin position="80"/>
        <end position="95"/>
    </location>
</feature>
<evidence type="ECO:0000256" key="1">
    <source>
        <dbReference type="ARBA" id="ARBA00004370"/>
    </source>
</evidence>
<feature type="compositionally biased region" description="Low complexity" evidence="3">
    <location>
        <begin position="63"/>
        <end position="79"/>
    </location>
</feature>
<feature type="compositionally biased region" description="Low complexity" evidence="3">
    <location>
        <begin position="16"/>
        <end position="53"/>
    </location>
</feature>
<dbReference type="PANTHER" id="PTHR37042">
    <property type="entry name" value="OUTER MEMBRANE PROTEIN RV1973"/>
    <property type="match status" value="1"/>
</dbReference>